<dbReference type="Proteomes" id="UP000301309">
    <property type="component" value="Unassembled WGS sequence"/>
</dbReference>
<comment type="caution">
    <text evidence="1">The sequence shown here is derived from an EMBL/GenBank/DDBJ whole genome shotgun (WGS) entry which is preliminary data.</text>
</comment>
<evidence type="ECO:0008006" key="3">
    <source>
        <dbReference type="Google" id="ProtNLM"/>
    </source>
</evidence>
<evidence type="ECO:0000313" key="2">
    <source>
        <dbReference type="Proteomes" id="UP000301309"/>
    </source>
</evidence>
<reference evidence="1 2" key="1">
    <citation type="journal article" date="2020" name="Int. J. Syst. Evol. Microbiol.">
        <title>Reclassification of Streptomyces castelarensis and Streptomyces sporoclivatus as later heterotypic synonyms of Streptomyces antimycoticus.</title>
        <authorList>
            <person name="Komaki H."/>
            <person name="Tamura T."/>
        </authorList>
    </citation>
    <scope>NUCLEOTIDE SEQUENCE [LARGE SCALE GENOMIC DNA]</scope>
    <source>
        <strain evidence="1 2">NBRC 13459</strain>
    </source>
</reference>
<organism evidence="1 2">
    <name type="scientific">Streptomyces violaceusniger</name>
    <dbReference type="NCBI Taxonomy" id="68280"/>
    <lineage>
        <taxon>Bacteria</taxon>
        <taxon>Bacillati</taxon>
        <taxon>Actinomycetota</taxon>
        <taxon>Actinomycetes</taxon>
        <taxon>Kitasatosporales</taxon>
        <taxon>Streptomycetaceae</taxon>
        <taxon>Streptomyces</taxon>
        <taxon>Streptomyces violaceusniger group</taxon>
    </lineage>
</organism>
<proteinExistence type="predicted"/>
<gene>
    <name evidence="1" type="ORF">SVIO_000460</name>
</gene>
<dbReference type="OrthoDB" id="4067054at2"/>
<dbReference type="Pfam" id="PF13814">
    <property type="entry name" value="Replic_Relax"/>
    <property type="match status" value="1"/>
</dbReference>
<dbReference type="AlphaFoldDB" id="A0A4D4KUA0"/>
<dbReference type="EMBL" id="BJHW01000001">
    <property type="protein sequence ID" value="GDY49423.1"/>
    <property type="molecule type" value="Genomic_DNA"/>
</dbReference>
<accession>A0A4D4KUA0</accession>
<protein>
    <recommendedName>
        <fullName evidence="3">Replication-relaxation</fullName>
    </recommendedName>
</protein>
<sequence length="313" mass="34963">MTSSASEQTARLRVSRDTLAHRTLAALAQHRMVDTRQLQVMLLPGSRQRLSVALTTLRKERLVECITLPGANRLRAWYLTRGGARATEGWPELRDRPRHPITGKTVASLIAAHTRTVVDTHLAFVKDARARGDGHGPWDWSPETTHYLAEGDLLKADALLHYEAASLNGARVQLQAFVEVDRATGSSGKLASKLIKYARFYTHTPLPPGRRSAAHQPTAAPTWQRWYPVFPRLLFVLSNARAASYQHRIEDLQAMTAEHPLVARMASRVPLGAAVLSDLEEYGPRASVWTRLAGPPERWRTHESADRCAWTDL</sequence>
<evidence type="ECO:0000313" key="1">
    <source>
        <dbReference type="EMBL" id="GDY49423.1"/>
    </source>
</evidence>
<dbReference type="InterPro" id="IPR025855">
    <property type="entry name" value="Replic_Relax"/>
</dbReference>
<name>A0A4D4KUA0_STRVO</name>
<keyword evidence="2" id="KW-1185">Reference proteome</keyword>